<comment type="caution">
    <text evidence="2">The sequence shown here is derived from an EMBL/GenBank/DDBJ whole genome shotgun (WGS) entry which is preliminary data.</text>
</comment>
<dbReference type="Pfam" id="PF14329">
    <property type="entry name" value="DUF4386"/>
    <property type="match status" value="1"/>
</dbReference>
<accession>A0A562SY26</accession>
<dbReference type="AlphaFoldDB" id="A0A562SY26"/>
<evidence type="ECO:0000313" key="2">
    <source>
        <dbReference type="EMBL" id="TWI85804.1"/>
    </source>
</evidence>
<dbReference type="Proteomes" id="UP000316167">
    <property type="component" value="Unassembled WGS sequence"/>
</dbReference>
<name>A0A562SY26_9BACT</name>
<dbReference type="EMBL" id="VLLE01000002">
    <property type="protein sequence ID" value="TWI85804.1"/>
    <property type="molecule type" value="Genomic_DNA"/>
</dbReference>
<dbReference type="OrthoDB" id="326446at2"/>
<keyword evidence="1" id="KW-0812">Transmembrane</keyword>
<protein>
    <submittedName>
        <fullName evidence="2">Uncharacterized protein DUF4386</fullName>
    </submittedName>
</protein>
<evidence type="ECO:0000313" key="3">
    <source>
        <dbReference type="Proteomes" id="UP000316167"/>
    </source>
</evidence>
<organism evidence="2 3">
    <name type="scientific">Lacibacter cauensis</name>
    <dbReference type="NCBI Taxonomy" id="510947"/>
    <lineage>
        <taxon>Bacteria</taxon>
        <taxon>Pseudomonadati</taxon>
        <taxon>Bacteroidota</taxon>
        <taxon>Chitinophagia</taxon>
        <taxon>Chitinophagales</taxon>
        <taxon>Chitinophagaceae</taxon>
        <taxon>Lacibacter</taxon>
    </lineage>
</organism>
<gene>
    <name evidence="2" type="ORF">IQ13_0973</name>
</gene>
<feature type="transmembrane region" description="Helical" evidence="1">
    <location>
        <begin position="51"/>
        <end position="73"/>
    </location>
</feature>
<keyword evidence="3" id="KW-1185">Reference proteome</keyword>
<reference evidence="2 3" key="1">
    <citation type="journal article" date="2015" name="Stand. Genomic Sci.">
        <title>Genomic Encyclopedia of Bacterial and Archaeal Type Strains, Phase III: the genomes of soil and plant-associated and newly described type strains.</title>
        <authorList>
            <person name="Whitman W.B."/>
            <person name="Woyke T."/>
            <person name="Klenk H.P."/>
            <person name="Zhou Y."/>
            <person name="Lilburn T.G."/>
            <person name="Beck B.J."/>
            <person name="De Vos P."/>
            <person name="Vandamme P."/>
            <person name="Eisen J.A."/>
            <person name="Garrity G."/>
            <person name="Hugenholtz P."/>
            <person name="Kyrpides N.C."/>
        </authorList>
    </citation>
    <scope>NUCLEOTIDE SEQUENCE [LARGE SCALE GENOMIC DNA]</scope>
    <source>
        <strain evidence="2 3">CGMCC 1.7271</strain>
    </source>
</reference>
<sequence>MRIQNRNTGLLFICGSLLLLVPYGILSLRFGYPEILRQDAGEILGIFYNSGPVLLLTWLAFALVGFPLIIGCLKLGQELENEHRAVRWSTTVGVIGLTVQMIALLRWVFVVPVLADAYATGNEMTKVAAVLSFKTLHQFAGVLLGESIGQLFTVIWTFTISLVFMQLRLFPKWLSWLGLISSVIYFSAQTELIHTVMPEIPVIQYAGLVGSTLWLIWLLLLGTMLLQKKL</sequence>
<keyword evidence="1" id="KW-0472">Membrane</keyword>
<proteinExistence type="predicted"/>
<feature type="transmembrane region" description="Helical" evidence="1">
    <location>
        <begin position="176"/>
        <end position="197"/>
    </location>
</feature>
<feature type="transmembrane region" description="Helical" evidence="1">
    <location>
        <begin position="203"/>
        <end position="226"/>
    </location>
</feature>
<feature type="transmembrane region" description="Helical" evidence="1">
    <location>
        <begin position="85"/>
        <end position="109"/>
    </location>
</feature>
<keyword evidence="1" id="KW-1133">Transmembrane helix</keyword>
<evidence type="ECO:0000256" key="1">
    <source>
        <dbReference type="SAM" id="Phobius"/>
    </source>
</evidence>
<feature type="transmembrane region" description="Helical" evidence="1">
    <location>
        <begin position="139"/>
        <end position="164"/>
    </location>
</feature>
<dbReference type="InterPro" id="IPR025495">
    <property type="entry name" value="DUF4386"/>
</dbReference>